<protein>
    <submittedName>
        <fullName evidence="1">Uncharacterized protein</fullName>
    </submittedName>
</protein>
<evidence type="ECO:0000313" key="1">
    <source>
        <dbReference type="EMBL" id="PJZ48786.1"/>
    </source>
</evidence>
<sequence length="246" mass="29220">MPSKIKINDDLWIFTKNNKFVIGSKRFPQDVHLTFNYGGHSGIFDLHFKNERRGIYASIALLDSKISDEILTIVAYKVKEFLTSQFEEISLNEFRNKYRYFVEDDNTWEFSEKEKRDIESIFEIKTNNREIRLKIPKRLDRSKLLKLDKLMHTRVKKTKRQNILDKSQGRVIDKFGRLSFFMILDGKVLVGKESIFEDENRLFSEILGKELFDKLKQKFIECLNHVSNEEVRENLFKPIIIGIQSN</sequence>
<proteinExistence type="predicted"/>
<dbReference type="EMBL" id="NPDR01000005">
    <property type="protein sequence ID" value="PJZ48786.1"/>
    <property type="molecule type" value="Genomic_DNA"/>
</dbReference>
<accession>A0A2M9YBH2</accession>
<comment type="caution">
    <text evidence="1">The sequence shown here is derived from an EMBL/GenBank/DDBJ whole genome shotgun (WGS) entry which is preliminary data.</text>
</comment>
<dbReference type="OrthoDB" id="345234at2"/>
<reference evidence="1 2" key="1">
    <citation type="submission" date="2017-07" db="EMBL/GenBank/DDBJ databases">
        <title>Leptospira spp. isolated from tropical soils.</title>
        <authorList>
            <person name="Thibeaux R."/>
            <person name="Iraola G."/>
            <person name="Ferres I."/>
            <person name="Bierque E."/>
            <person name="Girault D."/>
            <person name="Soupe-Gilbert M.-E."/>
            <person name="Picardeau M."/>
            <person name="Goarant C."/>
        </authorList>
    </citation>
    <scope>NUCLEOTIDE SEQUENCE [LARGE SCALE GENOMIC DNA]</scope>
    <source>
        <strain evidence="1 2">FH4-C-A2</strain>
    </source>
</reference>
<name>A0A2M9YBH2_9LEPT</name>
<dbReference type="AlphaFoldDB" id="A0A2M9YBH2"/>
<dbReference type="Proteomes" id="UP000231926">
    <property type="component" value="Unassembled WGS sequence"/>
</dbReference>
<gene>
    <name evidence="1" type="ORF">CH362_13580</name>
</gene>
<dbReference type="RefSeq" id="WP_100710876.1">
    <property type="nucleotide sequence ID" value="NZ_NPDR01000005.1"/>
</dbReference>
<evidence type="ECO:0000313" key="2">
    <source>
        <dbReference type="Proteomes" id="UP000231926"/>
    </source>
</evidence>
<keyword evidence="2" id="KW-1185">Reference proteome</keyword>
<organism evidence="1 2">
    <name type="scientific">Leptospira saintgironsiae</name>
    <dbReference type="NCBI Taxonomy" id="2023183"/>
    <lineage>
        <taxon>Bacteria</taxon>
        <taxon>Pseudomonadati</taxon>
        <taxon>Spirochaetota</taxon>
        <taxon>Spirochaetia</taxon>
        <taxon>Leptospirales</taxon>
        <taxon>Leptospiraceae</taxon>
        <taxon>Leptospira</taxon>
    </lineage>
</organism>